<sequence length="69" mass="8032">MRREKKMGKRHGRDKDDPITVQHGSLIEMTGPKRGIALIPECLFEFHMRIKTGEKEEDDLQLIDGMIRV</sequence>
<dbReference type="PANTHER" id="PTHR33065:SF19">
    <property type="entry name" value="OS11G0130700 PROTEIN"/>
    <property type="match status" value="1"/>
</dbReference>
<evidence type="ECO:0000313" key="4">
    <source>
        <dbReference type="Proteomes" id="UP000026962"/>
    </source>
</evidence>
<protein>
    <recommendedName>
        <fullName evidence="2">DUF6598 domain-containing protein</fullName>
    </recommendedName>
</protein>
<reference evidence="3" key="2">
    <citation type="submission" date="2018-05" db="EMBL/GenBank/DDBJ databases">
        <title>OpunRS2 (Oryza punctata Reference Sequence Version 2).</title>
        <authorList>
            <person name="Zhang J."/>
            <person name="Kudrna D."/>
            <person name="Lee S."/>
            <person name="Talag J."/>
            <person name="Welchert J."/>
            <person name="Wing R.A."/>
        </authorList>
    </citation>
    <scope>NUCLEOTIDE SEQUENCE [LARGE SCALE GENOMIC DNA]</scope>
</reference>
<name>A0A0E0K7M0_ORYPU</name>
<feature type="region of interest" description="Disordered" evidence="1">
    <location>
        <begin position="1"/>
        <end position="26"/>
    </location>
</feature>
<evidence type="ECO:0000313" key="3">
    <source>
        <dbReference type="EnsemblPlants" id="OPUNC03G00480.1"/>
    </source>
</evidence>
<dbReference type="Pfam" id="PF20241">
    <property type="entry name" value="DUF6598"/>
    <property type="match status" value="1"/>
</dbReference>
<organism evidence="3">
    <name type="scientific">Oryza punctata</name>
    <name type="common">Red rice</name>
    <dbReference type="NCBI Taxonomy" id="4537"/>
    <lineage>
        <taxon>Eukaryota</taxon>
        <taxon>Viridiplantae</taxon>
        <taxon>Streptophyta</taxon>
        <taxon>Embryophyta</taxon>
        <taxon>Tracheophyta</taxon>
        <taxon>Spermatophyta</taxon>
        <taxon>Magnoliopsida</taxon>
        <taxon>Liliopsida</taxon>
        <taxon>Poales</taxon>
        <taxon>Poaceae</taxon>
        <taxon>BOP clade</taxon>
        <taxon>Oryzoideae</taxon>
        <taxon>Oryzeae</taxon>
        <taxon>Oryzinae</taxon>
        <taxon>Oryza</taxon>
    </lineage>
</organism>
<dbReference type="EnsemblPlants" id="OPUNC03G00480.1">
    <property type="protein sequence ID" value="OPUNC03G00480.1"/>
    <property type="gene ID" value="OPUNC03G00480"/>
</dbReference>
<dbReference type="HOGENOM" id="CLU_2780262_0_0_1"/>
<proteinExistence type="predicted"/>
<dbReference type="AlphaFoldDB" id="A0A0E0K7M0"/>
<dbReference type="Gramene" id="OPUNC03G00480.1">
    <property type="protein sequence ID" value="OPUNC03G00480.1"/>
    <property type="gene ID" value="OPUNC03G00480"/>
</dbReference>
<dbReference type="PANTHER" id="PTHR33065">
    <property type="entry name" value="OS07G0486400 PROTEIN"/>
    <property type="match status" value="1"/>
</dbReference>
<keyword evidence="4" id="KW-1185">Reference proteome</keyword>
<evidence type="ECO:0000256" key="1">
    <source>
        <dbReference type="SAM" id="MobiDB-lite"/>
    </source>
</evidence>
<evidence type="ECO:0000259" key="2">
    <source>
        <dbReference type="Pfam" id="PF20241"/>
    </source>
</evidence>
<feature type="domain" description="DUF6598" evidence="2">
    <location>
        <begin position="13"/>
        <end position="68"/>
    </location>
</feature>
<dbReference type="Proteomes" id="UP000026962">
    <property type="component" value="Chromosome 3"/>
</dbReference>
<feature type="compositionally biased region" description="Basic residues" evidence="1">
    <location>
        <begin position="1"/>
        <end position="12"/>
    </location>
</feature>
<accession>A0A0E0K7M0</accession>
<dbReference type="InterPro" id="IPR046533">
    <property type="entry name" value="DUF6598"/>
</dbReference>
<reference evidence="3" key="1">
    <citation type="submission" date="2015-04" db="UniProtKB">
        <authorList>
            <consortium name="EnsemblPlants"/>
        </authorList>
    </citation>
    <scope>IDENTIFICATION</scope>
</reference>
<dbReference type="STRING" id="4537.A0A0E0K7M0"/>